<dbReference type="CDD" id="cd04301">
    <property type="entry name" value="NAT_SF"/>
    <property type="match status" value="1"/>
</dbReference>
<keyword evidence="2" id="KW-0012">Acyltransferase</keyword>
<dbReference type="GeneID" id="93424064"/>
<evidence type="ECO:0000256" key="1">
    <source>
        <dbReference type="ARBA" id="ARBA00022679"/>
    </source>
</evidence>
<gene>
    <name evidence="4" type="ORF">C5O25_05805</name>
</gene>
<sequence length="165" mass="18631">MISIRKYRPDDAGRITEIYNHYITHTTITFETEPLTVEEMSARLDSIAAEYPLLVAEDADGCIAGYAYAHQWKQSRAYRPTAETTLYVDSRHQGHGTGTALLRRLIEECRCDASLHALIACITADNAISRRLHEREGFLPVSEFKAVGLKFGRRLDVVDYELIVG</sequence>
<dbReference type="SUPFAM" id="SSF55729">
    <property type="entry name" value="Acyl-CoA N-acyltransferases (Nat)"/>
    <property type="match status" value="1"/>
</dbReference>
<accession>A0A2V1IT29</accession>
<evidence type="ECO:0000259" key="3">
    <source>
        <dbReference type="PROSITE" id="PS51186"/>
    </source>
</evidence>
<evidence type="ECO:0000313" key="5">
    <source>
        <dbReference type="Proteomes" id="UP000244925"/>
    </source>
</evidence>
<dbReference type="PANTHER" id="PTHR43072:SF23">
    <property type="entry name" value="UPF0039 PROTEIN C11D3.02C"/>
    <property type="match status" value="1"/>
</dbReference>
<organism evidence="4 5">
    <name type="scientific">Paramuribaculum intestinale</name>
    <dbReference type="NCBI Taxonomy" id="2094151"/>
    <lineage>
        <taxon>Bacteria</taxon>
        <taxon>Pseudomonadati</taxon>
        <taxon>Bacteroidota</taxon>
        <taxon>Bacteroidia</taxon>
        <taxon>Bacteroidales</taxon>
        <taxon>Muribaculaceae</taxon>
        <taxon>Paramuribaculum</taxon>
    </lineage>
</organism>
<dbReference type="EMBL" id="PUBV01000009">
    <property type="protein sequence ID" value="PWB07875.1"/>
    <property type="molecule type" value="Genomic_DNA"/>
</dbReference>
<dbReference type="Gene3D" id="3.40.630.30">
    <property type="match status" value="1"/>
</dbReference>
<keyword evidence="1 4" id="KW-0808">Transferase</keyword>
<dbReference type="PANTHER" id="PTHR43072">
    <property type="entry name" value="N-ACETYLTRANSFERASE"/>
    <property type="match status" value="1"/>
</dbReference>
<evidence type="ECO:0000313" key="4">
    <source>
        <dbReference type="EMBL" id="PWB07875.1"/>
    </source>
</evidence>
<dbReference type="Proteomes" id="UP000244925">
    <property type="component" value="Unassembled WGS sequence"/>
</dbReference>
<dbReference type="GO" id="GO:0016747">
    <property type="term" value="F:acyltransferase activity, transferring groups other than amino-acyl groups"/>
    <property type="evidence" value="ECO:0007669"/>
    <property type="project" value="InterPro"/>
</dbReference>
<dbReference type="AlphaFoldDB" id="A0A2V1IT29"/>
<reference evidence="5" key="1">
    <citation type="submission" date="2018-02" db="EMBL/GenBank/DDBJ databases">
        <authorList>
            <person name="Clavel T."/>
            <person name="Strowig T."/>
        </authorList>
    </citation>
    <scope>NUCLEOTIDE SEQUENCE [LARGE SCALE GENOMIC DNA]</scope>
    <source>
        <strain evidence="5">DSM 100764</strain>
    </source>
</reference>
<proteinExistence type="predicted"/>
<dbReference type="InterPro" id="IPR016181">
    <property type="entry name" value="Acyl_CoA_acyltransferase"/>
</dbReference>
<name>A0A2V1IT29_9BACT</name>
<keyword evidence="5" id="KW-1185">Reference proteome</keyword>
<protein>
    <submittedName>
        <fullName evidence="4">N-acetyltransferase</fullName>
    </submittedName>
</protein>
<feature type="domain" description="N-acetyltransferase" evidence="3">
    <location>
        <begin position="2"/>
        <end position="156"/>
    </location>
</feature>
<dbReference type="RefSeq" id="WP_107035792.1">
    <property type="nucleotide sequence ID" value="NZ_CAOMDK010000009.1"/>
</dbReference>
<comment type="caution">
    <text evidence="4">The sequence shown here is derived from an EMBL/GenBank/DDBJ whole genome shotgun (WGS) entry which is preliminary data.</text>
</comment>
<dbReference type="InterPro" id="IPR000182">
    <property type="entry name" value="GNAT_dom"/>
</dbReference>
<evidence type="ECO:0000256" key="2">
    <source>
        <dbReference type="ARBA" id="ARBA00023315"/>
    </source>
</evidence>
<dbReference type="PROSITE" id="PS51186">
    <property type="entry name" value="GNAT"/>
    <property type="match status" value="1"/>
</dbReference>
<dbReference type="Pfam" id="PF13420">
    <property type="entry name" value="Acetyltransf_4"/>
    <property type="match status" value="1"/>
</dbReference>